<dbReference type="Proteomes" id="UP000820818">
    <property type="component" value="Linkage Group LG8"/>
</dbReference>
<evidence type="ECO:0000256" key="3">
    <source>
        <dbReference type="ARBA" id="ARBA00023110"/>
    </source>
</evidence>
<dbReference type="FunFam" id="3.10.50.40:FF:000006">
    <property type="entry name" value="Peptidyl-prolyl cis-trans isomerase"/>
    <property type="match status" value="1"/>
</dbReference>
<evidence type="ECO:0000256" key="1">
    <source>
        <dbReference type="ARBA" id="ARBA00000971"/>
    </source>
</evidence>
<keyword evidence="3 5" id="KW-0697">Rotamase</keyword>
<comment type="catalytic activity">
    <reaction evidence="1 5">
        <text>[protein]-peptidylproline (omega=180) = [protein]-peptidylproline (omega=0)</text>
        <dbReference type="Rhea" id="RHEA:16237"/>
        <dbReference type="Rhea" id="RHEA-COMP:10747"/>
        <dbReference type="Rhea" id="RHEA-COMP:10748"/>
        <dbReference type="ChEBI" id="CHEBI:83833"/>
        <dbReference type="ChEBI" id="CHEBI:83834"/>
        <dbReference type="EC" id="5.2.1.8"/>
    </reaction>
</comment>
<dbReference type="PANTHER" id="PTHR36175:SF1">
    <property type="entry name" value="CYANOPHYCINASE"/>
    <property type="match status" value="1"/>
</dbReference>
<dbReference type="InterPro" id="IPR001179">
    <property type="entry name" value="PPIase_FKBP_dom"/>
</dbReference>
<feature type="domain" description="PPIase FKBP-type" evidence="7">
    <location>
        <begin position="489"/>
        <end position="577"/>
    </location>
</feature>
<organism evidence="8 9">
    <name type="scientific">Daphnia sinensis</name>
    <dbReference type="NCBI Taxonomy" id="1820382"/>
    <lineage>
        <taxon>Eukaryota</taxon>
        <taxon>Metazoa</taxon>
        <taxon>Ecdysozoa</taxon>
        <taxon>Arthropoda</taxon>
        <taxon>Crustacea</taxon>
        <taxon>Branchiopoda</taxon>
        <taxon>Diplostraca</taxon>
        <taxon>Cladocera</taxon>
        <taxon>Anomopoda</taxon>
        <taxon>Daphniidae</taxon>
        <taxon>Daphnia</taxon>
        <taxon>Daphnia similis group</taxon>
    </lineage>
</organism>
<dbReference type="GO" id="GO:0003755">
    <property type="term" value="F:peptidyl-prolyl cis-trans isomerase activity"/>
    <property type="evidence" value="ECO:0007669"/>
    <property type="project" value="UniProtKB-KW"/>
</dbReference>
<dbReference type="PROSITE" id="PS50059">
    <property type="entry name" value="FKBP_PPIASE"/>
    <property type="match status" value="1"/>
</dbReference>
<feature type="signal peptide" evidence="6">
    <location>
        <begin position="1"/>
        <end position="17"/>
    </location>
</feature>
<dbReference type="PANTHER" id="PTHR36175">
    <property type="entry name" value="CYANOPHYCINASE"/>
    <property type="match status" value="1"/>
</dbReference>
<dbReference type="AlphaFoldDB" id="A0AAD5LB01"/>
<feature type="chain" id="PRO_5042063924" description="peptidylprolyl isomerase" evidence="6">
    <location>
        <begin position="18"/>
        <end position="579"/>
    </location>
</feature>
<name>A0AAD5LB01_9CRUS</name>
<evidence type="ECO:0000313" key="8">
    <source>
        <dbReference type="EMBL" id="KAI9554343.1"/>
    </source>
</evidence>
<dbReference type="EMBL" id="WJBH02000008">
    <property type="protein sequence ID" value="KAI9554343.1"/>
    <property type="molecule type" value="Genomic_DNA"/>
</dbReference>
<accession>A0AAD5LB01</accession>
<sequence length="579" mass="62600">MSYANLIFLTCLSLTVGQNLVLIGGNLRNDNLPVWNMMVELAGGPGVARIGVVSASNSNTTEGDRVINNFVRLYGANAIEIAVNESLANNILVANLVQKQTGIFIVEDSEDKAANFWDRFTSIVRPNDTPVRPPNDVVCYESASYKRQNLIDTLRPSGVDSLVLTAIRKVLNNGGMVAGNAAVMGKSAVILGGDSVAALLTGTLFISSPRVPFSFRKAGGLALINSDYVFDTQLSEKGREVRLIRTLLDSSVSRGLGIDENSAVIVNNPLSHPVGKVLTDMGATSGAFYVDVSNVPVSSVSTAFYDNVDFSFFTVDDSFDFIAGKAIYPTWKKEIFGQEQFNKAVPSDDILSLARPSQWRQTAVRLINSNEMNVTSHSPPSIVPLIPGVQVVFDRTRAVGLGARLPAVIQASTNNASPRCLAGQRSQSRFVVVLFLQSPVSDLHLRMKSHFKLPFVLLFLLVAVYAQEQQLIIEVIYLPTDCPIKSQNGDILTTDYTGMLEDGTVFDSSIGGEPFSFTLGAGEVIKGWDLGLLDMCVTERRKLTIPPSLAYGEQGTSDGVIPPNATLIFDVELLAINRP</sequence>
<dbReference type="InterPro" id="IPR029062">
    <property type="entry name" value="Class_I_gatase-like"/>
</dbReference>
<evidence type="ECO:0000256" key="2">
    <source>
        <dbReference type="ARBA" id="ARBA00013194"/>
    </source>
</evidence>
<dbReference type="Pfam" id="PF00254">
    <property type="entry name" value="FKBP_C"/>
    <property type="match status" value="1"/>
</dbReference>
<evidence type="ECO:0000259" key="7">
    <source>
        <dbReference type="PROSITE" id="PS50059"/>
    </source>
</evidence>
<protein>
    <recommendedName>
        <fullName evidence="2 5">peptidylprolyl isomerase</fullName>
        <ecNumber evidence="2 5">5.2.1.8</ecNumber>
    </recommendedName>
</protein>
<keyword evidence="6" id="KW-0732">Signal</keyword>
<dbReference type="Gene3D" id="3.40.50.880">
    <property type="match status" value="1"/>
</dbReference>
<evidence type="ECO:0000256" key="4">
    <source>
        <dbReference type="ARBA" id="ARBA00023235"/>
    </source>
</evidence>
<proteinExistence type="predicted"/>
<keyword evidence="9" id="KW-1185">Reference proteome</keyword>
<gene>
    <name evidence="8" type="ORF">GHT06_019615</name>
</gene>
<dbReference type="InterPro" id="IPR046357">
    <property type="entry name" value="PPIase_dom_sf"/>
</dbReference>
<evidence type="ECO:0000256" key="5">
    <source>
        <dbReference type="PROSITE-ProRule" id="PRU00277"/>
    </source>
</evidence>
<comment type="caution">
    <text evidence="8">The sequence shown here is derived from an EMBL/GenBank/DDBJ whole genome shotgun (WGS) entry which is preliminary data.</text>
</comment>
<evidence type="ECO:0000256" key="6">
    <source>
        <dbReference type="SAM" id="SignalP"/>
    </source>
</evidence>
<dbReference type="EC" id="5.2.1.8" evidence="2 5"/>
<dbReference type="Gene3D" id="3.10.50.40">
    <property type="match status" value="1"/>
</dbReference>
<reference evidence="8 9" key="1">
    <citation type="submission" date="2022-05" db="EMBL/GenBank/DDBJ databases">
        <title>A multi-omics perspective on studying reproductive biology in Daphnia sinensis.</title>
        <authorList>
            <person name="Jia J."/>
        </authorList>
    </citation>
    <scope>NUCLEOTIDE SEQUENCE [LARGE SCALE GENOMIC DNA]</scope>
    <source>
        <strain evidence="8 9">WSL</strain>
    </source>
</reference>
<evidence type="ECO:0000313" key="9">
    <source>
        <dbReference type="Proteomes" id="UP000820818"/>
    </source>
</evidence>
<keyword evidence="4 5" id="KW-0413">Isomerase</keyword>
<dbReference type="SUPFAM" id="SSF54534">
    <property type="entry name" value="FKBP-like"/>
    <property type="match status" value="1"/>
</dbReference>